<dbReference type="eggNOG" id="COG0623">
    <property type="taxonomic scope" value="Bacteria"/>
</dbReference>
<evidence type="ECO:0000256" key="10">
    <source>
        <dbReference type="PIRSR" id="PIRSR000094-2"/>
    </source>
</evidence>
<sequence length="256" mass="27276">MSAFNLSGRYALVVGVANEHSIAWGIARALYAAGAELAITYLNPKAEPYVRPLAQSVNAPIIMPLDVSRPEQQQALFELIEQKWGRLDILVHSIAFASHDDLCGRVVDTLADGFAKAMDISVHSFIRLARSAEPLMTDGGACLTMSFYGAEKVVSSYNMMGPVKAALEATTRELCSELGPKFITVNALSPGTIATRAAGGIAHFDGMLREAQQRSPMRRLVTIDDVGAAAVFLASAAGRNITGTVLHVDAGYHAMG</sequence>
<evidence type="ECO:0000256" key="8">
    <source>
        <dbReference type="ARBA" id="ARBA00048572"/>
    </source>
</evidence>
<feature type="binding site" evidence="10">
    <location>
        <position position="97"/>
    </location>
    <ligand>
        <name>substrate</name>
    </ligand>
</feature>
<dbReference type="InterPro" id="IPR036291">
    <property type="entry name" value="NAD(P)-bd_dom_sf"/>
</dbReference>
<dbReference type="GO" id="GO:0006633">
    <property type="term" value="P:fatty acid biosynthetic process"/>
    <property type="evidence" value="ECO:0007669"/>
    <property type="project" value="UniProtKB-UniPathway"/>
</dbReference>
<reference evidence="12" key="1">
    <citation type="submission" date="2006-09" db="EMBL/GenBank/DDBJ databases">
        <title>Complete sequence of Rhodopseudomonas palustris BisA53.</title>
        <authorList>
            <consortium name="US DOE Joint Genome Institute"/>
            <person name="Copeland A."/>
            <person name="Lucas S."/>
            <person name="Lapidus A."/>
            <person name="Barry K."/>
            <person name="Detter J.C."/>
            <person name="Glavina del Rio T."/>
            <person name="Hammon N."/>
            <person name="Israni S."/>
            <person name="Dalin E."/>
            <person name="Tice H."/>
            <person name="Pitluck S."/>
            <person name="Chain P."/>
            <person name="Malfatti S."/>
            <person name="Shin M."/>
            <person name="Vergez L."/>
            <person name="Schmutz J."/>
            <person name="Larimer F."/>
            <person name="Land M."/>
            <person name="Hauser L."/>
            <person name="Pelletier D.A."/>
            <person name="Kyrpides N."/>
            <person name="Kim E."/>
            <person name="Harwood C.S."/>
            <person name="Oda Y."/>
            <person name="Richardson P."/>
        </authorList>
    </citation>
    <scope>NUCLEOTIDE SEQUENCE [LARGE SCALE GENOMIC DNA]</scope>
    <source>
        <strain evidence="12">BisA53</strain>
    </source>
</reference>
<feature type="binding site" evidence="11">
    <location>
        <position position="164"/>
    </location>
    <ligand>
        <name>NAD(+)</name>
        <dbReference type="ChEBI" id="CHEBI:57540"/>
    </ligand>
</feature>
<evidence type="ECO:0000256" key="7">
    <source>
        <dbReference type="ARBA" id="ARBA00023160"/>
    </source>
</evidence>
<keyword evidence="3 9" id="KW-0444">Lipid biosynthesis</keyword>
<dbReference type="HOGENOM" id="CLU_010194_10_1_5"/>
<dbReference type="Gene3D" id="3.40.50.720">
    <property type="entry name" value="NAD(P)-binding Rossmann-like Domain"/>
    <property type="match status" value="1"/>
</dbReference>
<dbReference type="UniPathway" id="UPA00094"/>
<evidence type="ECO:0000256" key="1">
    <source>
        <dbReference type="ARBA" id="ARBA00005194"/>
    </source>
</evidence>
<dbReference type="KEGG" id="rpe:RPE_3164"/>
<feature type="binding site" evidence="11">
    <location>
        <position position="15"/>
    </location>
    <ligand>
        <name>NAD(+)</name>
        <dbReference type="ChEBI" id="CHEBI:57540"/>
    </ligand>
</feature>
<dbReference type="EC" id="1.3.1.9" evidence="9"/>
<dbReference type="InterPro" id="IPR014358">
    <property type="entry name" value="Enoyl-ACP_Rdtase_NADH"/>
</dbReference>
<feature type="binding site" evidence="11">
    <location>
        <begin position="193"/>
        <end position="197"/>
    </location>
    <ligand>
        <name>NAD(+)</name>
        <dbReference type="ChEBI" id="CHEBI:57540"/>
    </ligand>
</feature>
<protein>
    <recommendedName>
        <fullName evidence="9">Enoyl-[acyl-carrier-protein] reductase [NADH]</fullName>
        <ecNumber evidence="9">1.3.1.9</ecNumber>
    </recommendedName>
</protein>
<dbReference type="PIRSF" id="PIRSF000094">
    <property type="entry name" value="Enoyl-ACP_rdct"/>
    <property type="match status" value="1"/>
</dbReference>
<feature type="binding site" evidence="11">
    <location>
        <begin position="66"/>
        <end position="67"/>
    </location>
    <ligand>
        <name>NAD(+)</name>
        <dbReference type="ChEBI" id="CHEBI:57540"/>
    </ligand>
</feature>
<keyword evidence="9 11" id="KW-0520">NAD</keyword>
<dbReference type="Gene3D" id="1.10.8.400">
    <property type="entry name" value="Enoyl acyl carrier protein reductase"/>
    <property type="match status" value="1"/>
</dbReference>
<organism evidence="12">
    <name type="scientific">Rhodopseudomonas palustris (strain BisA53)</name>
    <dbReference type="NCBI Taxonomy" id="316055"/>
    <lineage>
        <taxon>Bacteria</taxon>
        <taxon>Pseudomonadati</taxon>
        <taxon>Pseudomonadota</taxon>
        <taxon>Alphaproteobacteria</taxon>
        <taxon>Hyphomicrobiales</taxon>
        <taxon>Nitrobacteraceae</taxon>
        <taxon>Rhodopseudomonas</taxon>
    </lineage>
</organism>
<dbReference type="Pfam" id="PF13561">
    <property type="entry name" value="adh_short_C2"/>
    <property type="match status" value="1"/>
</dbReference>
<keyword evidence="7 9" id="KW-0275">Fatty acid biosynthesis</keyword>
<comment type="catalytic activity">
    <reaction evidence="8 9">
        <text>a 2,3-saturated acyl-[ACP] + NAD(+) = a (2E)-enoyl-[ACP] + NADH + H(+)</text>
        <dbReference type="Rhea" id="RHEA:10240"/>
        <dbReference type="Rhea" id="RHEA-COMP:9925"/>
        <dbReference type="Rhea" id="RHEA-COMP:9926"/>
        <dbReference type="ChEBI" id="CHEBI:15378"/>
        <dbReference type="ChEBI" id="CHEBI:57540"/>
        <dbReference type="ChEBI" id="CHEBI:57945"/>
        <dbReference type="ChEBI" id="CHEBI:78784"/>
        <dbReference type="ChEBI" id="CHEBI:78785"/>
        <dbReference type="EC" id="1.3.1.9"/>
    </reaction>
</comment>
<dbReference type="AlphaFoldDB" id="Q07LT4"/>
<gene>
    <name evidence="12" type="ordered locus">RPE_3164</name>
</gene>
<name>Q07LT4_RHOP5</name>
<comment type="similarity">
    <text evidence="2 9">Belongs to the short-chain dehydrogenases/reductases (SDR) family. FabI subfamily.</text>
</comment>
<evidence type="ECO:0000256" key="2">
    <source>
        <dbReference type="ARBA" id="ARBA00009233"/>
    </source>
</evidence>
<dbReference type="PANTHER" id="PTHR43159">
    <property type="entry name" value="ENOYL-[ACYL-CARRIER-PROTEIN] REDUCTASE"/>
    <property type="match status" value="1"/>
</dbReference>
<accession>Q07LT4</accession>
<dbReference type="PANTHER" id="PTHR43159:SF2">
    <property type="entry name" value="ENOYL-[ACYL-CARRIER-PROTEIN] REDUCTASE [NADH], CHLOROPLASTIC"/>
    <property type="match status" value="1"/>
</dbReference>
<evidence type="ECO:0000256" key="11">
    <source>
        <dbReference type="PIRSR" id="PIRSR000094-3"/>
    </source>
</evidence>
<feature type="binding site" evidence="11">
    <location>
        <begin position="21"/>
        <end position="22"/>
    </location>
    <ligand>
        <name>NAD(+)</name>
        <dbReference type="ChEBI" id="CHEBI:57540"/>
    </ligand>
</feature>
<proteinExistence type="inferred from homology"/>
<dbReference type="EMBL" id="CP000463">
    <property type="protein sequence ID" value="ABJ07100.1"/>
    <property type="molecule type" value="Genomic_DNA"/>
</dbReference>
<keyword evidence="4" id="KW-0276">Fatty acid metabolism</keyword>
<dbReference type="GO" id="GO:0004318">
    <property type="term" value="F:enoyl-[acyl-carrier-protein] reductase (NADH) activity"/>
    <property type="evidence" value="ECO:0007669"/>
    <property type="project" value="UniProtKB-EC"/>
</dbReference>
<dbReference type="SUPFAM" id="SSF51735">
    <property type="entry name" value="NAD(P)-binding Rossmann-fold domains"/>
    <property type="match status" value="1"/>
</dbReference>
<comment type="pathway">
    <text evidence="1">Lipid metabolism; fatty acid biosynthesis.</text>
</comment>
<dbReference type="PRINTS" id="PR00081">
    <property type="entry name" value="GDHRDH"/>
</dbReference>
<dbReference type="InterPro" id="IPR002347">
    <property type="entry name" value="SDR_fam"/>
</dbReference>
<keyword evidence="6" id="KW-0443">Lipid metabolism</keyword>
<dbReference type="STRING" id="316055.RPE_3164"/>
<evidence type="ECO:0000256" key="4">
    <source>
        <dbReference type="ARBA" id="ARBA00022832"/>
    </source>
</evidence>
<dbReference type="OrthoDB" id="9803628at2"/>
<evidence type="ECO:0000256" key="5">
    <source>
        <dbReference type="ARBA" id="ARBA00023002"/>
    </source>
</evidence>
<evidence type="ECO:0000256" key="3">
    <source>
        <dbReference type="ARBA" id="ARBA00022516"/>
    </source>
</evidence>
<keyword evidence="5 9" id="KW-0560">Oxidoreductase</keyword>
<dbReference type="NCBIfam" id="NF005717">
    <property type="entry name" value="PRK07533.1"/>
    <property type="match status" value="1"/>
</dbReference>
<feature type="binding site" evidence="11">
    <location>
        <position position="94"/>
    </location>
    <ligand>
        <name>NAD(+)</name>
        <dbReference type="ChEBI" id="CHEBI:57540"/>
    </ligand>
</feature>
<dbReference type="CDD" id="cd05372">
    <property type="entry name" value="ENR_SDR"/>
    <property type="match status" value="1"/>
</dbReference>
<evidence type="ECO:0000256" key="9">
    <source>
        <dbReference type="PIRNR" id="PIRNR000094"/>
    </source>
</evidence>
<evidence type="ECO:0000256" key="6">
    <source>
        <dbReference type="ARBA" id="ARBA00023098"/>
    </source>
</evidence>
<evidence type="ECO:0000313" key="12">
    <source>
        <dbReference type="EMBL" id="ABJ07100.1"/>
    </source>
</evidence>